<dbReference type="InterPro" id="IPR001647">
    <property type="entry name" value="HTH_TetR"/>
</dbReference>
<dbReference type="GO" id="GO:0003677">
    <property type="term" value="F:DNA binding"/>
    <property type="evidence" value="ECO:0007669"/>
    <property type="project" value="UniProtKB-UniRule"/>
</dbReference>
<dbReference type="EMBL" id="WLYK01000006">
    <property type="protein sequence ID" value="MTD15710.1"/>
    <property type="molecule type" value="Genomic_DNA"/>
</dbReference>
<evidence type="ECO:0000256" key="3">
    <source>
        <dbReference type="SAM" id="MobiDB-lite"/>
    </source>
</evidence>
<keyword evidence="1 2" id="KW-0238">DNA-binding</keyword>
<dbReference type="SUPFAM" id="SSF46689">
    <property type="entry name" value="Homeodomain-like"/>
    <property type="match status" value="1"/>
</dbReference>
<protein>
    <submittedName>
        <fullName evidence="5">TetR family transcriptional regulator</fullName>
    </submittedName>
</protein>
<evidence type="ECO:0000313" key="5">
    <source>
        <dbReference type="EMBL" id="MTD15710.1"/>
    </source>
</evidence>
<feature type="domain" description="HTH tetR-type" evidence="4">
    <location>
        <begin position="4"/>
        <end position="64"/>
    </location>
</feature>
<feature type="DNA-binding region" description="H-T-H motif" evidence="2">
    <location>
        <begin position="27"/>
        <end position="46"/>
    </location>
</feature>
<dbReference type="Proteomes" id="UP000460221">
    <property type="component" value="Unassembled WGS sequence"/>
</dbReference>
<organism evidence="5 6">
    <name type="scientific">Nakamurella alba</name>
    <dbReference type="NCBI Taxonomy" id="2665158"/>
    <lineage>
        <taxon>Bacteria</taxon>
        <taxon>Bacillati</taxon>
        <taxon>Actinomycetota</taxon>
        <taxon>Actinomycetes</taxon>
        <taxon>Nakamurellales</taxon>
        <taxon>Nakamurellaceae</taxon>
        <taxon>Nakamurella</taxon>
    </lineage>
</organism>
<dbReference type="AlphaFoldDB" id="A0A7K1FNQ3"/>
<proteinExistence type="predicted"/>
<accession>A0A7K1FNQ3</accession>
<dbReference type="PROSITE" id="PS50977">
    <property type="entry name" value="HTH_TETR_2"/>
    <property type="match status" value="1"/>
</dbReference>
<dbReference type="InterPro" id="IPR009057">
    <property type="entry name" value="Homeodomain-like_sf"/>
</dbReference>
<dbReference type="Pfam" id="PF17940">
    <property type="entry name" value="TetR_C_31"/>
    <property type="match status" value="1"/>
</dbReference>
<dbReference type="Gene3D" id="1.10.357.10">
    <property type="entry name" value="Tetracycline Repressor, domain 2"/>
    <property type="match status" value="1"/>
</dbReference>
<feature type="region of interest" description="Disordered" evidence="3">
    <location>
        <begin position="209"/>
        <end position="235"/>
    </location>
</feature>
<gene>
    <name evidence="5" type="ORF">GIS00_17385</name>
</gene>
<evidence type="ECO:0000313" key="6">
    <source>
        <dbReference type="Proteomes" id="UP000460221"/>
    </source>
</evidence>
<dbReference type="RefSeq" id="WP_154769664.1">
    <property type="nucleotide sequence ID" value="NZ_WLYK01000006.1"/>
</dbReference>
<name>A0A7K1FNQ3_9ACTN</name>
<evidence type="ECO:0000256" key="1">
    <source>
        <dbReference type="ARBA" id="ARBA00023125"/>
    </source>
</evidence>
<sequence>MSGDDRRTAIAVAAVELVSEEGVRALTHRSIDRRMGLPEGSTSYYMRTRRALLKGMVEELSRQGGRDFQVMAEMTERREGLGPDTVGLFAASVVVATLTQRRAQAAARIALATELTADPELHAQITSRAPSREPLLNVVGGMLSRLGVRDARRRAADLVAMMDGMIFDRIAGARMNEPFRAGEVHLQLTDTFGSWVRGLLASDAAHRQSTGHAPITTGPTPVARTPHIPAARAVR</sequence>
<dbReference type="InterPro" id="IPR041583">
    <property type="entry name" value="TetR_C_31"/>
</dbReference>
<comment type="caution">
    <text evidence="5">The sequence shown here is derived from an EMBL/GenBank/DDBJ whole genome shotgun (WGS) entry which is preliminary data.</text>
</comment>
<evidence type="ECO:0000256" key="2">
    <source>
        <dbReference type="PROSITE-ProRule" id="PRU00335"/>
    </source>
</evidence>
<reference evidence="5 6" key="1">
    <citation type="submission" date="2019-11" db="EMBL/GenBank/DDBJ databases">
        <authorList>
            <person name="Jiang L.-Q."/>
        </authorList>
    </citation>
    <scope>NUCLEOTIDE SEQUENCE [LARGE SCALE GENOMIC DNA]</scope>
    <source>
        <strain evidence="5 6">YIM 132087</strain>
    </source>
</reference>
<keyword evidence="6" id="KW-1185">Reference proteome</keyword>
<evidence type="ECO:0000259" key="4">
    <source>
        <dbReference type="PROSITE" id="PS50977"/>
    </source>
</evidence>